<accession>A0AA39HCJ5</accession>
<organism evidence="1 2">
    <name type="scientific">Steinernema hermaphroditum</name>
    <dbReference type="NCBI Taxonomy" id="289476"/>
    <lineage>
        <taxon>Eukaryota</taxon>
        <taxon>Metazoa</taxon>
        <taxon>Ecdysozoa</taxon>
        <taxon>Nematoda</taxon>
        <taxon>Chromadorea</taxon>
        <taxon>Rhabditida</taxon>
        <taxon>Tylenchina</taxon>
        <taxon>Panagrolaimomorpha</taxon>
        <taxon>Strongyloidoidea</taxon>
        <taxon>Steinernematidae</taxon>
        <taxon>Steinernema</taxon>
    </lineage>
</organism>
<comment type="caution">
    <text evidence="1">The sequence shown here is derived from an EMBL/GenBank/DDBJ whole genome shotgun (WGS) entry which is preliminary data.</text>
</comment>
<protein>
    <submittedName>
        <fullName evidence="1">Uncharacterized protein</fullName>
    </submittedName>
</protein>
<dbReference type="InterPro" id="IPR036388">
    <property type="entry name" value="WH-like_DNA-bd_sf"/>
</dbReference>
<keyword evidence="2" id="KW-1185">Reference proteome</keyword>
<reference evidence="1" key="1">
    <citation type="submission" date="2023-06" db="EMBL/GenBank/DDBJ databases">
        <title>Genomic analysis of the entomopathogenic nematode Steinernema hermaphroditum.</title>
        <authorList>
            <person name="Schwarz E.M."/>
            <person name="Heppert J.K."/>
            <person name="Baniya A."/>
            <person name="Schwartz H.T."/>
            <person name="Tan C.-H."/>
            <person name="Antoshechkin I."/>
            <person name="Sternberg P.W."/>
            <person name="Goodrich-Blair H."/>
            <person name="Dillman A.R."/>
        </authorList>
    </citation>
    <scope>NUCLEOTIDE SEQUENCE</scope>
    <source>
        <strain evidence="1">PS9179</strain>
        <tissue evidence="1">Whole animal</tissue>
    </source>
</reference>
<dbReference type="EMBL" id="JAUCMV010000004">
    <property type="protein sequence ID" value="KAK0402809.1"/>
    <property type="molecule type" value="Genomic_DNA"/>
</dbReference>
<evidence type="ECO:0000313" key="2">
    <source>
        <dbReference type="Proteomes" id="UP001175271"/>
    </source>
</evidence>
<dbReference type="AlphaFoldDB" id="A0AA39HCJ5"/>
<sequence>MSASKRSSYGLSFTGMIIVAMRNSDAVVDGDATLCKTVIAIKDIYFFLKTHLRCFQDLSADEWEKKERVIRHTLSQTNYFCRYRSGADGKAELYQTGSNSPDRIGLWTMSSPHGEATDETLKRIEKVFKQEHLNTFRECLVNPNIMQALLDGTFGWKDPKGQALPQSDAKKRLEGRLDGDGQACAPESYACSPPPYYQTPPPSRVVLDEAFIRNCIVPRIPRNTSHSFFFSTYTPQGVFPIVPQYQIPVEPYQQPLSPDYTNREDYPQVHCFMPHSAP</sequence>
<proteinExistence type="predicted"/>
<dbReference type="Gene3D" id="1.10.10.10">
    <property type="entry name" value="Winged helix-like DNA-binding domain superfamily/Winged helix DNA-binding domain"/>
    <property type="match status" value="1"/>
</dbReference>
<dbReference type="Proteomes" id="UP001175271">
    <property type="component" value="Unassembled WGS sequence"/>
</dbReference>
<name>A0AA39HCJ5_9BILA</name>
<evidence type="ECO:0000313" key="1">
    <source>
        <dbReference type="EMBL" id="KAK0402809.1"/>
    </source>
</evidence>
<gene>
    <name evidence="1" type="ORF">QR680_016547</name>
</gene>